<reference evidence="5" key="2">
    <citation type="submission" date="2024-01" db="EMBL/GenBank/DDBJ databases">
        <title>Comparative genomics of Cryptococcus and Kwoniella reveals pathogenesis evolution and contrasting modes of karyotype evolution via chromosome fusion or intercentromeric recombination.</title>
        <authorList>
            <person name="Coelho M.A."/>
            <person name="David-Palma M."/>
            <person name="Shea T."/>
            <person name="Bowers K."/>
            <person name="McGinley-Smith S."/>
            <person name="Mohammad A.W."/>
            <person name="Gnirke A."/>
            <person name="Yurkov A.M."/>
            <person name="Nowrousian M."/>
            <person name="Sun S."/>
            <person name="Cuomo C.A."/>
            <person name="Heitman J."/>
        </authorList>
    </citation>
    <scope>NUCLEOTIDE SEQUENCE</scope>
    <source>
        <strain evidence="5">CBS 12478</strain>
    </source>
</reference>
<dbReference type="InterPro" id="IPR005135">
    <property type="entry name" value="Endo/exonuclease/phosphatase"/>
</dbReference>
<dbReference type="InterPro" id="IPR050410">
    <property type="entry name" value="CCR4/nocturin_mRNA_transcr"/>
</dbReference>
<feature type="domain" description="Endonuclease/exonuclease/phosphatase" evidence="4">
    <location>
        <begin position="73"/>
        <end position="278"/>
    </location>
</feature>
<dbReference type="SUPFAM" id="SSF56219">
    <property type="entry name" value="DNase I-like"/>
    <property type="match status" value="1"/>
</dbReference>
<keyword evidence="6" id="KW-1185">Reference proteome</keyword>
<evidence type="ECO:0000256" key="3">
    <source>
        <dbReference type="SAM" id="MobiDB-lite"/>
    </source>
</evidence>
<dbReference type="Pfam" id="PF03372">
    <property type="entry name" value="Exo_endo_phos"/>
    <property type="match status" value="1"/>
</dbReference>
<dbReference type="OrthoDB" id="428734at2759"/>
<dbReference type="EMBL" id="CP144054">
    <property type="protein sequence ID" value="WWD17612.1"/>
    <property type="molecule type" value="Genomic_DNA"/>
</dbReference>
<dbReference type="KEGG" id="ksn:43591829"/>
<dbReference type="Proteomes" id="UP000322225">
    <property type="component" value="Chromosome 4"/>
</dbReference>
<evidence type="ECO:0000313" key="5">
    <source>
        <dbReference type="EMBL" id="WWD17612.1"/>
    </source>
</evidence>
<evidence type="ECO:0000256" key="2">
    <source>
        <dbReference type="ARBA" id="ARBA00022801"/>
    </source>
</evidence>
<dbReference type="RefSeq" id="XP_031858096.1">
    <property type="nucleotide sequence ID" value="XM_032007658.1"/>
</dbReference>
<feature type="region of interest" description="Disordered" evidence="3">
    <location>
        <begin position="169"/>
        <end position="193"/>
    </location>
</feature>
<dbReference type="Gene3D" id="3.60.10.10">
    <property type="entry name" value="Endonuclease/exonuclease/phosphatase"/>
    <property type="match status" value="1"/>
</dbReference>
<proteinExistence type="inferred from homology"/>
<dbReference type="GO" id="GO:0006139">
    <property type="term" value="P:nucleobase-containing compound metabolic process"/>
    <property type="evidence" value="ECO:0007669"/>
    <property type="project" value="UniProtKB-ARBA"/>
</dbReference>
<feature type="compositionally biased region" description="Polar residues" evidence="3">
    <location>
        <begin position="306"/>
        <end position="324"/>
    </location>
</feature>
<gene>
    <name evidence="5" type="ORF">CI109_102053</name>
</gene>
<evidence type="ECO:0000259" key="4">
    <source>
        <dbReference type="Pfam" id="PF03372"/>
    </source>
</evidence>
<comment type="similarity">
    <text evidence="1">Belongs to the CCR4/nocturin family.</text>
</comment>
<dbReference type="InterPro" id="IPR036691">
    <property type="entry name" value="Endo/exonu/phosph_ase_sf"/>
</dbReference>
<feature type="region of interest" description="Disordered" evidence="3">
    <location>
        <begin position="306"/>
        <end position="364"/>
    </location>
</feature>
<reference evidence="5" key="1">
    <citation type="submission" date="2017-08" db="EMBL/GenBank/DDBJ databases">
        <authorList>
            <person name="Cuomo C."/>
            <person name="Billmyre B."/>
            <person name="Heitman J."/>
        </authorList>
    </citation>
    <scope>NUCLEOTIDE SEQUENCE</scope>
    <source>
        <strain evidence="5">CBS 12478</strain>
    </source>
</reference>
<dbReference type="GO" id="GO:0000175">
    <property type="term" value="F:3'-5'-RNA exonuclease activity"/>
    <property type="evidence" value="ECO:0007669"/>
    <property type="project" value="TreeGrafter"/>
</dbReference>
<accession>A0A5M6BQL0</accession>
<dbReference type="PANTHER" id="PTHR12121:SF45">
    <property type="entry name" value="NOCTURNIN"/>
    <property type="match status" value="1"/>
</dbReference>
<dbReference type="PANTHER" id="PTHR12121">
    <property type="entry name" value="CARBON CATABOLITE REPRESSOR PROTEIN 4"/>
    <property type="match status" value="1"/>
</dbReference>
<evidence type="ECO:0000256" key="1">
    <source>
        <dbReference type="ARBA" id="ARBA00010774"/>
    </source>
</evidence>
<organism evidence="5 6">
    <name type="scientific">Kwoniella shandongensis</name>
    <dbReference type="NCBI Taxonomy" id="1734106"/>
    <lineage>
        <taxon>Eukaryota</taxon>
        <taxon>Fungi</taxon>
        <taxon>Dikarya</taxon>
        <taxon>Basidiomycota</taxon>
        <taxon>Agaricomycotina</taxon>
        <taxon>Tremellomycetes</taxon>
        <taxon>Tremellales</taxon>
        <taxon>Cryptococcaceae</taxon>
        <taxon>Kwoniella</taxon>
    </lineage>
</organism>
<dbReference type="GeneID" id="43591829"/>
<keyword evidence="2" id="KW-0378">Hydrolase</keyword>
<protein>
    <recommendedName>
        <fullName evidence="4">Endonuclease/exonuclease/phosphatase domain-containing protein</fullName>
    </recommendedName>
</protein>
<evidence type="ECO:0000313" key="6">
    <source>
        <dbReference type="Proteomes" id="UP000322225"/>
    </source>
</evidence>
<name>A0A5M6BQL0_9TREE</name>
<sequence>MAPPLTLTPEQIAKAAERKAAKLAKKAAKADGTLERTPEQRLEEERRRFLKRDWISVGSGSGDDDGSRRVRIITWNILAQTLVRRELFPGSDCLRWSERRPLMQAELEHHSANDIICLQECDRLRDYLSSLPKHSHVKGSGPGKLHGLVILYRADRFFVRGSRLVHLDQEDLTPQPTTKDEDDSQEIRKRRGGSRQTKNVGLIAALEDVNTLGRGIVIVTTHLFWHPKYAYERVRQCIILLRAIRQFQQDNNCSSWPVVFAGDLNTQPSEATYQLLVNPHKPLPPSMVDEINSSRLVHDSVQKVPLSNNSAVPQPPSLSGTGANTPIAAAASTDSKEKDDDEEELPDSNEKSIANTRTPEERDGMLTADELISLARQALPEEGARSAYGSTSWSNEESFGQRAGFANVVDAEGGGEPAYTCFTPLFRLTLDYLLILPPVDGGLRAEVTGLLAPPRIEQLGKGLPRKGICASDHLAVGCEISW</sequence>
<dbReference type="AlphaFoldDB" id="A0A5M6BQL0"/>